<dbReference type="InterPro" id="IPR006015">
    <property type="entry name" value="Universal_stress_UspA"/>
</dbReference>
<dbReference type="CDD" id="cd00293">
    <property type="entry name" value="USP-like"/>
    <property type="match status" value="1"/>
</dbReference>
<name>A0A830G6F7_9EURY</name>
<evidence type="ECO:0000259" key="2">
    <source>
        <dbReference type="Pfam" id="PF00582"/>
    </source>
</evidence>
<gene>
    <name evidence="3" type="ORF">GCM10009021_01980</name>
</gene>
<dbReference type="EMBL" id="BMOQ01000001">
    <property type="protein sequence ID" value="GGN06608.1"/>
    <property type="molecule type" value="Genomic_DNA"/>
</dbReference>
<proteinExistence type="inferred from homology"/>
<reference evidence="3 4" key="1">
    <citation type="journal article" date="2019" name="Int. J. Syst. Evol. Microbiol.">
        <title>The Global Catalogue of Microorganisms (GCM) 10K type strain sequencing project: providing services to taxonomists for standard genome sequencing and annotation.</title>
        <authorList>
            <consortium name="The Broad Institute Genomics Platform"/>
            <consortium name="The Broad Institute Genome Sequencing Center for Infectious Disease"/>
            <person name="Wu L."/>
            <person name="Ma J."/>
        </authorList>
    </citation>
    <scope>NUCLEOTIDE SEQUENCE [LARGE SCALE GENOMIC DNA]</scope>
    <source>
        <strain evidence="3 4">JCM 16331</strain>
    </source>
</reference>
<dbReference type="InterPro" id="IPR014729">
    <property type="entry name" value="Rossmann-like_a/b/a_fold"/>
</dbReference>
<dbReference type="Gene3D" id="3.40.50.620">
    <property type="entry name" value="HUPs"/>
    <property type="match status" value="1"/>
</dbReference>
<comment type="similarity">
    <text evidence="1">Belongs to the universal stress protein A family.</text>
</comment>
<dbReference type="Proteomes" id="UP000608850">
    <property type="component" value="Unassembled WGS sequence"/>
</dbReference>
<evidence type="ECO:0000313" key="3">
    <source>
        <dbReference type="EMBL" id="GGN06608.1"/>
    </source>
</evidence>
<dbReference type="PANTHER" id="PTHR46268:SF6">
    <property type="entry name" value="UNIVERSAL STRESS PROTEIN UP12"/>
    <property type="match status" value="1"/>
</dbReference>
<feature type="domain" description="UspA" evidence="2">
    <location>
        <begin position="7"/>
        <end position="150"/>
    </location>
</feature>
<organism evidence="3 4">
    <name type="scientific">Halarchaeum nitratireducens</name>
    <dbReference type="NCBI Taxonomy" id="489913"/>
    <lineage>
        <taxon>Archaea</taxon>
        <taxon>Methanobacteriati</taxon>
        <taxon>Methanobacteriota</taxon>
        <taxon>Stenosarchaea group</taxon>
        <taxon>Halobacteria</taxon>
        <taxon>Halobacteriales</taxon>
        <taxon>Halobacteriaceae</taxon>
    </lineage>
</organism>
<dbReference type="PRINTS" id="PR01438">
    <property type="entry name" value="UNVRSLSTRESS"/>
</dbReference>
<dbReference type="AlphaFoldDB" id="A0A830G6F7"/>
<dbReference type="InterPro" id="IPR006016">
    <property type="entry name" value="UspA"/>
</dbReference>
<dbReference type="PANTHER" id="PTHR46268">
    <property type="entry name" value="STRESS RESPONSE PROTEIN NHAX"/>
    <property type="match status" value="1"/>
</dbReference>
<keyword evidence="4" id="KW-1185">Reference proteome</keyword>
<evidence type="ECO:0000256" key="1">
    <source>
        <dbReference type="ARBA" id="ARBA00008791"/>
    </source>
</evidence>
<accession>A0A830G6F7</accession>
<dbReference type="SUPFAM" id="SSF52402">
    <property type="entry name" value="Adenine nucleotide alpha hydrolases-like"/>
    <property type="match status" value="1"/>
</dbReference>
<dbReference type="Pfam" id="PF00582">
    <property type="entry name" value="Usp"/>
    <property type="match status" value="1"/>
</dbReference>
<comment type="caution">
    <text evidence="3">The sequence shown here is derived from an EMBL/GenBank/DDBJ whole genome shotgun (WGS) entry which is preliminary data.</text>
</comment>
<evidence type="ECO:0000313" key="4">
    <source>
        <dbReference type="Proteomes" id="UP000608850"/>
    </source>
</evidence>
<sequence length="152" mass="16137">MTDMAIEKILLAVGPGDADRAEALAETLIDIAVPTDAEVVLAHVFTEEEYESTLDNLGVEAGGDVSVDEVSRRHATIRQLSAALDEAEVDYTIRGEIGTHGERIVDLAETEDADLVIVGGRKRSPTGKAVFGSTAQEVMLSAPCPVTFVRGE</sequence>
<protein>
    <submittedName>
        <fullName evidence="3">Universal stress protein UspA</fullName>
    </submittedName>
</protein>